<dbReference type="InterPro" id="IPR015421">
    <property type="entry name" value="PyrdxlP-dep_Trfase_major"/>
</dbReference>
<keyword evidence="8" id="KW-1185">Reference proteome</keyword>
<evidence type="ECO:0000256" key="5">
    <source>
        <dbReference type="ARBA" id="ARBA00023163"/>
    </source>
</evidence>
<dbReference type="InterPro" id="IPR000524">
    <property type="entry name" value="Tscrpt_reg_HTH_GntR"/>
</dbReference>
<accession>A0A2N7VHV0</accession>
<gene>
    <name evidence="7" type="ORF">C0Z18_23040</name>
</gene>
<reference evidence="7 8" key="1">
    <citation type="submission" date="2018-01" db="EMBL/GenBank/DDBJ databases">
        <title>Whole genome analyses suggest that Burkholderia sensu lato contains two further novel genera in the rhizoxinica-symbiotica group Mycetohabitans gen. nov., and Trinickia gen. nov.: implications for the evolution of diazotrophy and nodulation in the Burkholderiaceae.</title>
        <authorList>
            <person name="Estrada-de los Santos P."/>
            <person name="Palmer M."/>
            <person name="Chavez-Ramirez B."/>
            <person name="Beukes C."/>
            <person name="Steenkamp E.T."/>
            <person name="Hirsch A.M."/>
            <person name="Manyaka P."/>
            <person name="Maluk M."/>
            <person name="Lafos M."/>
            <person name="Crook M."/>
            <person name="Gross E."/>
            <person name="Simon M.F."/>
            <person name="Bueno dos Reis Junior F."/>
            <person name="Poole P.S."/>
            <person name="Venter S.N."/>
            <person name="James E.K."/>
        </authorList>
    </citation>
    <scope>NUCLEOTIDE SEQUENCE [LARGE SCALE GENOMIC DNA]</scope>
    <source>
        <strain evidence="7 8">GIMN1.004</strain>
    </source>
</reference>
<dbReference type="SUPFAM" id="SSF46785">
    <property type="entry name" value="Winged helix' DNA-binding domain"/>
    <property type="match status" value="1"/>
</dbReference>
<dbReference type="PRINTS" id="PR00035">
    <property type="entry name" value="HTHGNTR"/>
</dbReference>
<evidence type="ECO:0000259" key="6">
    <source>
        <dbReference type="PROSITE" id="PS50949"/>
    </source>
</evidence>
<protein>
    <submittedName>
        <fullName evidence="7">PLP-dependent aminotransferase family protein</fullName>
    </submittedName>
</protein>
<proteinExistence type="inferred from homology"/>
<comment type="caution">
    <text evidence="7">The sequence shown here is derived from an EMBL/GenBank/DDBJ whole genome shotgun (WGS) entry which is preliminary data.</text>
</comment>
<dbReference type="GO" id="GO:0008483">
    <property type="term" value="F:transaminase activity"/>
    <property type="evidence" value="ECO:0007669"/>
    <property type="project" value="UniProtKB-KW"/>
</dbReference>
<sequence length="490" mass="54615">MTDSLLADLLIGRLCRNGPVPLQAQIANGIRDAIADGTLKASMRLPSSRTLAAALEVSRITVVTAYERLSADGYLRSDSTSGTLVCETLPQSAQPSSRQATARTLSERGKELIRAPAGIQERKGAFVPGVCDTACFPYQTWRRIQNRYLGEQHVDLMGYSNPGGYLPLRRALSEYLRVSRAVRTTPEQIIVTMGSNQSIDLCSRILSDAGELAYVENPCHWATPIVLRANGLEVEAIAVDHDGLKLERCKRQPRLIVTTPSHQFPMGVTLSDERRARLLDAAERWDAFVLEDDYDSEFRYDQRPLPSLQGVDEGGRVILMGTFSKVMYPGMRLSYIVVPPDLVDSFAAASLRLYRPGHLSLQAAMADFIADGHFAMHIRRMRDIYGARQAEMLRCLDRCFGDSLETSRNAAGLHMTVRIRDLLDFDTTISRSLEQGIYLRRLHTFNQGDPQFRDGFLLGFGALDVEAIRSSVDTFARIVERVVSAQDSRR</sequence>
<dbReference type="PANTHER" id="PTHR46577">
    <property type="entry name" value="HTH-TYPE TRANSCRIPTIONAL REGULATORY PROTEIN GABR"/>
    <property type="match status" value="1"/>
</dbReference>
<name>A0A2N7VHV0_9BURK</name>
<dbReference type="PANTHER" id="PTHR46577:SF1">
    <property type="entry name" value="HTH-TYPE TRANSCRIPTIONAL REGULATORY PROTEIN GABR"/>
    <property type="match status" value="1"/>
</dbReference>
<keyword evidence="7" id="KW-0808">Transferase</keyword>
<comment type="similarity">
    <text evidence="1">In the C-terminal section; belongs to the class-I pyridoxal-phosphate-dependent aminotransferase family.</text>
</comment>
<dbReference type="InterPro" id="IPR036390">
    <property type="entry name" value="WH_DNA-bd_sf"/>
</dbReference>
<evidence type="ECO:0000256" key="2">
    <source>
        <dbReference type="ARBA" id="ARBA00022898"/>
    </source>
</evidence>
<dbReference type="CDD" id="cd00609">
    <property type="entry name" value="AAT_like"/>
    <property type="match status" value="1"/>
</dbReference>
<dbReference type="GO" id="GO:0003677">
    <property type="term" value="F:DNA binding"/>
    <property type="evidence" value="ECO:0007669"/>
    <property type="project" value="UniProtKB-KW"/>
</dbReference>
<evidence type="ECO:0000313" key="7">
    <source>
        <dbReference type="EMBL" id="PMS16716.1"/>
    </source>
</evidence>
<dbReference type="SUPFAM" id="SSF53383">
    <property type="entry name" value="PLP-dependent transferases"/>
    <property type="match status" value="1"/>
</dbReference>
<keyword evidence="2" id="KW-0663">Pyridoxal phosphate</keyword>
<keyword evidence="5" id="KW-0804">Transcription</keyword>
<keyword evidence="7" id="KW-0032">Aminotransferase</keyword>
<evidence type="ECO:0000256" key="1">
    <source>
        <dbReference type="ARBA" id="ARBA00005384"/>
    </source>
</evidence>
<evidence type="ECO:0000256" key="3">
    <source>
        <dbReference type="ARBA" id="ARBA00023015"/>
    </source>
</evidence>
<keyword evidence="3" id="KW-0805">Transcription regulation</keyword>
<dbReference type="OrthoDB" id="9804020at2"/>
<dbReference type="PROSITE" id="PS50949">
    <property type="entry name" value="HTH_GNTR"/>
    <property type="match status" value="1"/>
</dbReference>
<dbReference type="Gene3D" id="1.10.10.10">
    <property type="entry name" value="Winged helix-like DNA-binding domain superfamily/Winged helix DNA-binding domain"/>
    <property type="match status" value="1"/>
</dbReference>
<dbReference type="InterPro" id="IPR051446">
    <property type="entry name" value="HTH_trans_reg/aminotransferase"/>
</dbReference>
<dbReference type="InterPro" id="IPR015424">
    <property type="entry name" value="PyrdxlP-dep_Trfase"/>
</dbReference>
<dbReference type="RefSeq" id="WP_102647763.1">
    <property type="nucleotide sequence ID" value="NZ_PNYA01000023.1"/>
</dbReference>
<dbReference type="GO" id="GO:0030170">
    <property type="term" value="F:pyridoxal phosphate binding"/>
    <property type="evidence" value="ECO:0007669"/>
    <property type="project" value="InterPro"/>
</dbReference>
<dbReference type="GO" id="GO:0003700">
    <property type="term" value="F:DNA-binding transcription factor activity"/>
    <property type="evidence" value="ECO:0007669"/>
    <property type="project" value="InterPro"/>
</dbReference>
<dbReference type="Pfam" id="PF00155">
    <property type="entry name" value="Aminotran_1_2"/>
    <property type="match status" value="1"/>
</dbReference>
<dbReference type="Pfam" id="PF00392">
    <property type="entry name" value="GntR"/>
    <property type="match status" value="1"/>
</dbReference>
<dbReference type="Gene3D" id="3.40.640.10">
    <property type="entry name" value="Type I PLP-dependent aspartate aminotransferase-like (Major domain)"/>
    <property type="match status" value="1"/>
</dbReference>
<dbReference type="CDD" id="cd07377">
    <property type="entry name" value="WHTH_GntR"/>
    <property type="match status" value="1"/>
</dbReference>
<feature type="domain" description="HTH gntR-type" evidence="6">
    <location>
        <begin position="20"/>
        <end position="88"/>
    </location>
</feature>
<dbReference type="Proteomes" id="UP000235616">
    <property type="component" value="Unassembled WGS sequence"/>
</dbReference>
<evidence type="ECO:0000313" key="8">
    <source>
        <dbReference type="Proteomes" id="UP000235616"/>
    </source>
</evidence>
<dbReference type="InterPro" id="IPR036388">
    <property type="entry name" value="WH-like_DNA-bd_sf"/>
</dbReference>
<dbReference type="AlphaFoldDB" id="A0A2N7VHV0"/>
<dbReference type="EMBL" id="PNYA01000023">
    <property type="protein sequence ID" value="PMS16716.1"/>
    <property type="molecule type" value="Genomic_DNA"/>
</dbReference>
<keyword evidence="4" id="KW-0238">DNA-binding</keyword>
<organism evidence="7 8">
    <name type="scientific">Trinickia dabaoshanensis</name>
    <dbReference type="NCBI Taxonomy" id="564714"/>
    <lineage>
        <taxon>Bacteria</taxon>
        <taxon>Pseudomonadati</taxon>
        <taxon>Pseudomonadota</taxon>
        <taxon>Betaproteobacteria</taxon>
        <taxon>Burkholderiales</taxon>
        <taxon>Burkholderiaceae</taxon>
        <taxon>Trinickia</taxon>
    </lineage>
</organism>
<evidence type="ECO:0000256" key="4">
    <source>
        <dbReference type="ARBA" id="ARBA00023125"/>
    </source>
</evidence>
<dbReference type="InterPro" id="IPR004839">
    <property type="entry name" value="Aminotransferase_I/II_large"/>
</dbReference>
<dbReference type="SMART" id="SM00345">
    <property type="entry name" value="HTH_GNTR"/>
    <property type="match status" value="1"/>
</dbReference>